<reference evidence="3" key="2">
    <citation type="submission" date="2015-01" db="EMBL/GenBank/DDBJ databases">
        <title>Evolutionary Origins and Diversification of the Mycorrhizal Mutualists.</title>
        <authorList>
            <consortium name="DOE Joint Genome Institute"/>
            <consortium name="Mycorrhizal Genomics Consortium"/>
            <person name="Kohler A."/>
            <person name="Kuo A."/>
            <person name="Nagy L.G."/>
            <person name="Floudas D."/>
            <person name="Copeland A."/>
            <person name="Barry K.W."/>
            <person name="Cichocki N."/>
            <person name="Veneault-Fourrey C."/>
            <person name="LaButti K."/>
            <person name="Lindquist E.A."/>
            <person name="Lipzen A."/>
            <person name="Lundell T."/>
            <person name="Morin E."/>
            <person name="Murat C."/>
            <person name="Riley R."/>
            <person name="Ohm R."/>
            <person name="Sun H."/>
            <person name="Tunlid A."/>
            <person name="Henrissat B."/>
            <person name="Grigoriev I.V."/>
            <person name="Hibbett D.S."/>
            <person name="Martin F."/>
        </authorList>
    </citation>
    <scope>NUCLEOTIDE SEQUENCE [LARGE SCALE GENOMIC DNA]</scope>
    <source>
        <strain evidence="3">F 1598</strain>
    </source>
</reference>
<accession>A0A0C3F3Q7</accession>
<dbReference type="AlphaFoldDB" id="A0A0C3F3Q7"/>
<feature type="region of interest" description="Disordered" evidence="1">
    <location>
        <begin position="1"/>
        <end position="40"/>
    </location>
</feature>
<sequence>MHSGLVLPPCPWSLSASSNRPMQRKKQSGSSQRGGRSTSVGIIDLGAESASSTTFTHPADHTSSLSRMTQVMVMPILLRRIRRILILTN</sequence>
<dbReference type="EMBL" id="KN833059">
    <property type="protein sequence ID" value="KIM74566.1"/>
    <property type="molecule type" value="Genomic_DNA"/>
</dbReference>
<organism evidence="2 3">
    <name type="scientific">Piloderma croceum (strain F 1598)</name>
    <dbReference type="NCBI Taxonomy" id="765440"/>
    <lineage>
        <taxon>Eukaryota</taxon>
        <taxon>Fungi</taxon>
        <taxon>Dikarya</taxon>
        <taxon>Basidiomycota</taxon>
        <taxon>Agaricomycotina</taxon>
        <taxon>Agaricomycetes</taxon>
        <taxon>Agaricomycetidae</taxon>
        <taxon>Atheliales</taxon>
        <taxon>Atheliaceae</taxon>
        <taxon>Piloderma</taxon>
    </lineage>
</organism>
<proteinExistence type="predicted"/>
<dbReference type="Proteomes" id="UP000054166">
    <property type="component" value="Unassembled WGS sequence"/>
</dbReference>
<keyword evidence="3" id="KW-1185">Reference proteome</keyword>
<reference evidence="2 3" key="1">
    <citation type="submission" date="2014-04" db="EMBL/GenBank/DDBJ databases">
        <authorList>
            <consortium name="DOE Joint Genome Institute"/>
            <person name="Kuo A."/>
            <person name="Tarkka M."/>
            <person name="Buscot F."/>
            <person name="Kohler A."/>
            <person name="Nagy L.G."/>
            <person name="Floudas D."/>
            <person name="Copeland A."/>
            <person name="Barry K.W."/>
            <person name="Cichocki N."/>
            <person name="Veneault-Fourrey C."/>
            <person name="LaButti K."/>
            <person name="Lindquist E.A."/>
            <person name="Lipzen A."/>
            <person name="Lundell T."/>
            <person name="Morin E."/>
            <person name="Murat C."/>
            <person name="Sun H."/>
            <person name="Tunlid A."/>
            <person name="Henrissat B."/>
            <person name="Grigoriev I.V."/>
            <person name="Hibbett D.S."/>
            <person name="Martin F."/>
            <person name="Nordberg H.P."/>
            <person name="Cantor M.N."/>
            <person name="Hua S.X."/>
        </authorList>
    </citation>
    <scope>NUCLEOTIDE SEQUENCE [LARGE SCALE GENOMIC DNA]</scope>
    <source>
        <strain evidence="2 3">F 1598</strain>
    </source>
</reference>
<evidence type="ECO:0000313" key="2">
    <source>
        <dbReference type="EMBL" id="KIM74566.1"/>
    </source>
</evidence>
<feature type="compositionally biased region" description="Low complexity" evidence="1">
    <location>
        <begin position="28"/>
        <end position="37"/>
    </location>
</feature>
<name>A0A0C3F3Q7_PILCF</name>
<evidence type="ECO:0000313" key="3">
    <source>
        <dbReference type="Proteomes" id="UP000054166"/>
    </source>
</evidence>
<protein>
    <submittedName>
        <fullName evidence="2">Uncharacterized protein</fullName>
    </submittedName>
</protein>
<dbReference type="InParanoid" id="A0A0C3F3Q7"/>
<gene>
    <name evidence="2" type="ORF">PILCRDRAFT_701696</name>
</gene>
<dbReference type="HOGENOM" id="CLU_2455543_0_0_1"/>
<evidence type="ECO:0000256" key="1">
    <source>
        <dbReference type="SAM" id="MobiDB-lite"/>
    </source>
</evidence>